<evidence type="ECO:0000256" key="2">
    <source>
        <dbReference type="ARBA" id="ARBA00004286"/>
    </source>
</evidence>
<evidence type="ECO:0000256" key="10">
    <source>
        <dbReference type="ARBA" id="ARBA00023204"/>
    </source>
</evidence>
<dbReference type="KEGG" id="foc:113211875"/>
<keyword evidence="14" id="KW-1185">Reference proteome</keyword>
<dbReference type="GO" id="GO:0003684">
    <property type="term" value="F:damaged DNA binding"/>
    <property type="evidence" value="ECO:0007669"/>
    <property type="project" value="TreeGrafter"/>
</dbReference>
<dbReference type="Gene3D" id="3.40.50.300">
    <property type="entry name" value="P-loop containing nucleotide triphosphate hydrolases"/>
    <property type="match status" value="2"/>
</dbReference>
<feature type="compositionally biased region" description="Polar residues" evidence="12">
    <location>
        <begin position="1"/>
        <end position="16"/>
    </location>
</feature>
<dbReference type="GO" id="GO:0003697">
    <property type="term" value="F:single-stranded DNA binding"/>
    <property type="evidence" value="ECO:0007669"/>
    <property type="project" value="TreeGrafter"/>
</dbReference>
<gene>
    <name evidence="15" type="primary">LOC113211875</name>
</gene>
<dbReference type="GO" id="GO:0030915">
    <property type="term" value="C:Smc5-Smc6 complex"/>
    <property type="evidence" value="ECO:0007669"/>
    <property type="project" value="TreeGrafter"/>
</dbReference>
<evidence type="ECO:0000313" key="14">
    <source>
        <dbReference type="Proteomes" id="UP000504606"/>
    </source>
</evidence>
<comment type="subcellular location">
    <subcellularLocation>
        <location evidence="2">Chromosome</location>
    </subcellularLocation>
    <subcellularLocation>
        <location evidence="1">Nucleus</location>
    </subcellularLocation>
</comment>
<evidence type="ECO:0000256" key="7">
    <source>
        <dbReference type="ARBA" id="ARBA00022840"/>
    </source>
</evidence>
<feature type="compositionally biased region" description="Polar residues" evidence="12">
    <location>
        <begin position="52"/>
        <end position="61"/>
    </location>
</feature>
<reference evidence="15" key="1">
    <citation type="submission" date="2025-08" db="UniProtKB">
        <authorList>
            <consortium name="RefSeq"/>
        </authorList>
    </citation>
    <scope>IDENTIFICATION</scope>
    <source>
        <tissue evidence="15">Whole organism</tissue>
    </source>
</reference>
<dbReference type="PANTHER" id="PTHR19306">
    <property type="entry name" value="STRUCTURAL MAINTENANCE OF CHROMOSOMES 5,6 SMC5, SMC6"/>
    <property type="match status" value="1"/>
</dbReference>
<dbReference type="GO" id="GO:0005634">
    <property type="term" value="C:nucleus"/>
    <property type="evidence" value="ECO:0007669"/>
    <property type="project" value="UniProtKB-SubCell"/>
</dbReference>
<feature type="compositionally biased region" description="Acidic residues" evidence="12">
    <location>
        <begin position="38"/>
        <end position="50"/>
    </location>
</feature>
<feature type="compositionally biased region" description="Basic and acidic residues" evidence="12">
    <location>
        <begin position="424"/>
        <end position="460"/>
    </location>
</feature>
<evidence type="ECO:0000256" key="1">
    <source>
        <dbReference type="ARBA" id="ARBA00004123"/>
    </source>
</evidence>
<keyword evidence="11" id="KW-0539">Nucleus</keyword>
<proteinExistence type="inferred from homology"/>
<organism evidence="14 15">
    <name type="scientific">Frankliniella occidentalis</name>
    <name type="common">Western flower thrips</name>
    <name type="synonym">Euthrips occidentalis</name>
    <dbReference type="NCBI Taxonomy" id="133901"/>
    <lineage>
        <taxon>Eukaryota</taxon>
        <taxon>Metazoa</taxon>
        <taxon>Ecdysozoa</taxon>
        <taxon>Arthropoda</taxon>
        <taxon>Hexapoda</taxon>
        <taxon>Insecta</taxon>
        <taxon>Pterygota</taxon>
        <taxon>Neoptera</taxon>
        <taxon>Paraneoptera</taxon>
        <taxon>Thysanoptera</taxon>
        <taxon>Terebrantia</taxon>
        <taxon>Thripoidea</taxon>
        <taxon>Thripidae</taxon>
        <taxon>Frankliniella</taxon>
    </lineage>
</organism>
<keyword evidence="5" id="KW-0547">Nucleotide-binding</keyword>
<dbReference type="Proteomes" id="UP000504606">
    <property type="component" value="Unplaced"/>
</dbReference>
<evidence type="ECO:0000256" key="3">
    <source>
        <dbReference type="ARBA" id="ARBA00006793"/>
    </source>
</evidence>
<name>A0A6J1T3I8_FRAOC</name>
<keyword evidence="7" id="KW-0067">ATP-binding</keyword>
<feature type="domain" description="RecF/RecN/SMC N-terminal" evidence="13">
    <location>
        <begin position="75"/>
        <end position="1100"/>
    </location>
</feature>
<dbReference type="GO" id="GO:0035861">
    <property type="term" value="C:site of double-strand break"/>
    <property type="evidence" value="ECO:0007669"/>
    <property type="project" value="TreeGrafter"/>
</dbReference>
<protein>
    <submittedName>
        <fullName evidence="15">Structural maintenance of chromosomes protein 6-like</fullName>
    </submittedName>
</protein>
<evidence type="ECO:0000256" key="5">
    <source>
        <dbReference type="ARBA" id="ARBA00022741"/>
    </source>
</evidence>
<keyword evidence="6" id="KW-0227">DNA damage</keyword>
<dbReference type="InterPro" id="IPR003395">
    <property type="entry name" value="RecF/RecN/SMC_N"/>
</dbReference>
<feature type="region of interest" description="Disordered" evidence="12">
    <location>
        <begin position="1"/>
        <end position="65"/>
    </location>
</feature>
<dbReference type="SUPFAM" id="SSF52540">
    <property type="entry name" value="P-loop containing nucleoside triphosphate hydrolases"/>
    <property type="match status" value="1"/>
</dbReference>
<keyword evidence="8" id="KW-0175">Coiled coil</keyword>
<keyword evidence="9" id="KW-0233">DNA recombination</keyword>
<evidence type="ECO:0000256" key="9">
    <source>
        <dbReference type="ARBA" id="ARBA00023172"/>
    </source>
</evidence>
<dbReference type="GeneID" id="113211875"/>
<evidence type="ECO:0000256" key="11">
    <source>
        <dbReference type="ARBA" id="ARBA00023242"/>
    </source>
</evidence>
<comment type="similarity">
    <text evidence="3">Belongs to the SMC family. SMC6 subfamily.</text>
</comment>
<feature type="region of interest" description="Disordered" evidence="12">
    <location>
        <begin position="889"/>
        <end position="927"/>
    </location>
</feature>
<keyword evidence="4" id="KW-0158">Chromosome</keyword>
<dbReference type="Pfam" id="PF02463">
    <property type="entry name" value="SMC_N"/>
    <property type="match status" value="1"/>
</dbReference>
<accession>A0A6J1T3I8</accession>
<evidence type="ECO:0000313" key="15">
    <source>
        <dbReference type="RefSeq" id="XP_026286180.1"/>
    </source>
</evidence>
<dbReference type="RefSeq" id="XP_026286180.1">
    <property type="nucleotide sequence ID" value="XM_026430395.2"/>
</dbReference>
<evidence type="ECO:0000256" key="4">
    <source>
        <dbReference type="ARBA" id="ARBA00022454"/>
    </source>
</evidence>
<dbReference type="InterPro" id="IPR027417">
    <property type="entry name" value="P-loop_NTPase"/>
</dbReference>
<dbReference type="GO" id="GO:0000724">
    <property type="term" value="P:double-strand break repair via homologous recombination"/>
    <property type="evidence" value="ECO:0007669"/>
    <property type="project" value="TreeGrafter"/>
</dbReference>
<dbReference type="OrthoDB" id="10072614at2759"/>
<keyword evidence="10" id="KW-0234">DNA repair</keyword>
<dbReference type="AlphaFoldDB" id="A0A6J1T3I8"/>
<evidence type="ECO:0000256" key="12">
    <source>
        <dbReference type="SAM" id="MobiDB-lite"/>
    </source>
</evidence>
<feature type="compositionally biased region" description="Basic and acidic residues" evidence="12">
    <location>
        <begin position="833"/>
        <end position="876"/>
    </location>
</feature>
<evidence type="ECO:0000256" key="6">
    <source>
        <dbReference type="ARBA" id="ARBA00022763"/>
    </source>
</evidence>
<dbReference type="GO" id="GO:0005524">
    <property type="term" value="F:ATP binding"/>
    <property type="evidence" value="ECO:0007669"/>
    <property type="project" value="UniProtKB-KW"/>
</dbReference>
<feature type="region of interest" description="Disordered" evidence="12">
    <location>
        <begin position="424"/>
        <end position="463"/>
    </location>
</feature>
<feature type="region of interest" description="Disordered" evidence="12">
    <location>
        <begin position="831"/>
        <end position="876"/>
    </location>
</feature>
<dbReference type="PANTHER" id="PTHR19306:SF6">
    <property type="entry name" value="STRUCTURAL MAINTENANCE OF CHROMOSOMES PROTEIN 6"/>
    <property type="match status" value="1"/>
</dbReference>
<feature type="compositionally biased region" description="Basic and acidic residues" evidence="12">
    <location>
        <begin position="17"/>
        <end position="37"/>
    </location>
</feature>
<sequence>MSLENSQYTFHSLQNASKEEVKKEIDRIAKEADRASDDAQDDEPEGDEFTQEAGTQSQSQRNVRERPVSGTILEVLLQDFLCHAHMKVILNKEINFIVGRNGSGKSAILAAIVVALGGSASTTGRGAALKDFIKHGCNIARVTCVISNAGAISYKKEIYGKKIVVVRTLHGTGGSAIKLRSEKGKLISSKMEDLRAMTLQLGIQVDNPISVLDQNTARHFLAQSKPENKFELFMRATNLGTLQKIHIAINLSLDSIKLEIDKKSRQLVDNNREVEKARHLFELLENLEKDRDRTKDLKMELLWAEVRDYLINLKRLQKDLTKAQKEKQHLEEMLLSAENTETEPLLQEIEALIADVKVLEEQKRQAEIDIKTLRISFTALNQKKQKLQQDKCQKESKIKEEMKMIDDYKAEISSQEQKMLPEHMDTRRKHKEEMQELQRQLNDKNDISHSKDAEVQEHQRQQSVVKDALKQLQYSKRRHEDELRTLSGKLKGFQSNNQSNLSLFGPYMPELVRQIELCTKFRKKPVGPLGIYVKVTDSKWTLAVECAMKSRLSAFVVEHTEDKHDSNLLNNLIERTCQGSKPPVVRCGFTTKEFDTSRTCARTSEYCNVLDVVTISNVVARNVLVDQLKLEKTLLIPSDDECYRLLRSRNSVPKNCEKAYTINGDQYIPAPWYGSYASVQQSPKILESSISNVIRTTTQRIGELQETLQHLQQNILTSIQDSFNIGKQLDKCRHEHKNISAEILSTKAKLEKLKDVEQPDTNSVSVLREELLLREQALLQLKSSLDDIPAKLDAVEAERNELKLKGSEAQAKLKEINEKIEDHQIKQKTCRGQLDELHSAKDEKRRKLEQVSKQEDQLIVRSNDLKEKHDKAKDAAEKYENHIRSELEERQLKAKETAGNSQTNNQRPKEKPKEFQSQSSTNRNIREIDQDLRSLNRKLSSAESALGENSATIEVEYRDKMLAYKATQKYIIQLKYNAEFIMRALQQRKSLYQTQKMLMGGVVSHQFGRVLRIRNCTGNVRVDSNRKTLEINVGPIDGGETAGLGTSSLSGGERSYATMAFVIALWNATEVPFYYLDEFDVFMDMLNRQTVLTLLLRFAKQKRGYQFGFLTPLDTTSISGSSRVTVLRLADPRDNPL</sequence>
<evidence type="ECO:0000256" key="8">
    <source>
        <dbReference type="ARBA" id="ARBA00023054"/>
    </source>
</evidence>
<evidence type="ECO:0000259" key="13">
    <source>
        <dbReference type="Pfam" id="PF02463"/>
    </source>
</evidence>